<feature type="region of interest" description="Disordered" evidence="1">
    <location>
        <begin position="10"/>
        <end position="35"/>
    </location>
</feature>
<gene>
    <name evidence="2" type="ORF">M378DRAFT_92481</name>
</gene>
<sequence length="232" mass="25481">MSLLASLFKAKPPATKSKKRSHQDDIPPEADGKDTQLKAYNQLECTIRCEAHHGHCFIDCVNGLDNHQRLDHAQMTLWAKKISLGQATIYNPPHCLNFDHGPAKKPRLSGSISSIPEVHITIQNISPEASAVPSPSSFSASSVFPPVSDVIKMIEVDKPGKGFDHLLYAMLEAGMVTSDQILLVPEDVLSMIGVMGQARARILRNYARRVVLPMLGLAGKYEEPEIALDQDH</sequence>
<name>A0A0C2WD24_AMAMK</name>
<accession>A0A0C2WD24</accession>
<proteinExistence type="predicted"/>
<evidence type="ECO:0000256" key="1">
    <source>
        <dbReference type="SAM" id="MobiDB-lite"/>
    </source>
</evidence>
<evidence type="ECO:0000313" key="3">
    <source>
        <dbReference type="Proteomes" id="UP000054549"/>
    </source>
</evidence>
<dbReference type="AlphaFoldDB" id="A0A0C2WD24"/>
<dbReference type="InParanoid" id="A0A0C2WD24"/>
<dbReference type="EMBL" id="KN818737">
    <property type="protein sequence ID" value="KIL54471.1"/>
    <property type="molecule type" value="Genomic_DNA"/>
</dbReference>
<protein>
    <submittedName>
        <fullName evidence="2">Uncharacterized protein</fullName>
    </submittedName>
</protein>
<reference evidence="2 3" key="1">
    <citation type="submission" date="2014-04" db="EMBL/GenBank/DDBJ databases">
        <title>Evolutionary Origins and Diversification of the Mycorrhizal Mutualists.</title>
        <authorList>
            <consortium name="DOE Joint Genome Institute"/>
            <consortium name="Mycorrhizal Genomics Consortium"/>
            <person name="Kohler A."/>
            <person name="Kuo A."/>
            <person name="Nagy L.G."/>
            <person name="Floudas D."/>
            <person name="Copeland A."/>
            <person name="Barry K.W."/>
            <person name="Cichocki N."/>
            <person name="Veneault-Fourrey C."/>
            <person name="LaButti K."/>
            <person name="Lindquist E.A."/>
            <person name="Lipzen A."/>
            <person name="Lundell T."/>
            <person name="Morin E."/>
            <person name="Murat C."/>
            <person name="Riley R."/>
            <person name="Ohm R."/>
            <person name="Sun H."/>
            <person name="Tunlid A."/>
            <person name="Henrissat B."/>
            <person name="Grigoriev I.V."/>
            <person name="Hibbett D.S."/>
            <person name="Martin F."/>
        </authorList>
    </citation>
    <scope>NUCLEOTIDE SEQUENCE [LARGE SCALE GENOMIC DNA]</scope>
    <source>
        <strain evidence="2 3">Koide BX008</strain>
    </source>
</reference>
<evidence type="ECO:0000313" key="2">
    <source>
        <dbReference type="EMBL" id="KIL54471.1"/>
    </source>
</evidence>
<dbReference type="Proteomes" id="UP000054549">
    <property type="component" value="Unassembled WGS sequence"/>
</dbReference>
<keyword evidence="3" id="KW-1185">Reference proteome</keyword>
<feature type="compositionally biased region" description="Basic and acidic residues" evidence="1">
    <location>
        <begin position="22"/>
        <end position="35"/>
    </location>
</feature>
<organism evidence="2 3">
    <name type="scientific">Amanita muscaria (strain Koide BX008)</name>
    <dbReference type="NCBI Taxonomy" id="946122"/>
    <lineage>
        <taxon>Eukaryota</taxon>
        <taxon>Fungi</taxon>
        <taxon>Dikarya</taxon>
        <taxon>Basidiomycota</taxon>
        <taxon>Agaricomycotina</taxon>
        <taxon>Agaricomycetes</taxon>
        <taxon>Agaricomycetidae</taxon>
        <taxon>Agaricales</taxon>
        <taxon>Pluteineae</taxon>
        <taxon>Amanitaceae</taxon>
        <taxon>Amanita</taxon>
    </lineage>
</organism>
<dbReference type="OrthoDB" id="3063648at2759"/>
<dbReference type="HOGENOM" id="CLU_1194641_0_0_1"/>